<feature type="compositionally biased region" description="Basic residues" evidence="1">
    <location>
        <begin position="341"/>
        <end position="350"/>
    </location>
</feature>
<reference evidence="2 3" key="1">
    <citation type="journal article" date="2019" name="Commun. Biol.">
        <title>The bagworm genome reveals a unique fibroin gene that provides high tensile strength.</title>
        <authorList>
            <person name="Kono N."/>
            <person name="Nakamura H."/>
            <person name="Ohtoshi R."/>
            <person name="Tomita M."/>
            <person name="Numata K."/>
            <person name="Arakawa K."/>
        </authorList>
    </citation>
    <scope>NUCLEOTIDE SEQUENCE [LARGE SCALE GENOMIC DNA]</scope>
</reference>
<feature type="region of interest" description="Disordered" evidence="1">
    <location>
        <begin position="275"/>
        <end position="400"/>
    </location>
</feature>
<feature type="compositionally biased region" description="Low complexity" evidence="1">
    <location>
        <begin position="351"/>
        <end position="360"/>
    </location>
</feature>
<sequence length="471" mass="51730">MHELSSGRLTSHATSTSLARCRAAAPWSRAARDRRARLSRNRRLLVRPSRVITGNNNDNEAFRTAAGGAGADRRGRLTPRSSLALAKVKALCSISGEYHLEYTGTKARTTILPVRPFGSTQRPAPSDSIARTPADDVMMSVSVSTSSPRLNPFMIRRKIKPGKCTIFFSEHRHRCNSTDLLDDLPWAKDLPRMSIPLFQPHRVYLMMVVTVIATSLAATLEVEVRFLNTMSVQSALPRFSRSCAPLPSRLVYSLKSLDWSLVTLFGSRACLGRRSRAAPPSPRASAWGARRDRSAARAAHRTLVGPNRGRTRAPKASKCATRPCTTPADPPTDAAPPLRPTLRRSVRRGGPRAPARPAAAMVIPGPVKIRPRPSSGRCEHNERCDSIGSARPPATRGTPRRPAPILILLELENITRFSGEEENCDETCISKKTLHLEKNRRRKFGLRQTPHVSAKDLRGLAPAGVGVKSYK</sequence>
<evidence type="ECO:0000313" key="3">
    <source>
        <dbReference type="Proteomes" id="UP000299102"/>
    </source>
</evidence>
<dbReference type="Proteomes" id="UP000299102">
    <property type="component" value="Unassembled WGS sequence"/>
</dbReference>
<feature type="compositionally biased region" description="Pro residues" evidence="1">
    <location>
        <begin position="328"/>
        <end position="339"/>
    </location>
</feature>
<keyword evidence="3" id="KW-1185">Reference proteome</keyword>
<organism evidence="2 3">
    <name type="scientific">Eumeta variegata</name>
    <name type="common">Bagworm moth</name>
    <name type="synonym">Eumeta japonica</name>
    <dbReference type="NCBI Taxonomy" id="151549"/>
    <lineage>
        <taxon>Eukaryota</taxon>
        <taxon>Metazoa</taxon>
        <taxon>Ecdysozoa</taxon>
        <taxon>Arthropoda</taxon>
        <taxon>Hexapoda</taxon>
        <taxon>Insecta</taxon>
        <taxon>Pterygota</taxon>
        <taxon>Neoptera</taxon>
        <taxon>Endopterygota</taxon>
        <taxon>Lepidoptera</taxon>
        <taxon>Glossata</taxon>
        <taxon>Ditrysia</taxon>
        <taxon>Tineoidea</taxon>
        <taxon>Psychidae</taxon>
        <taxon>Oiketicinae</taxon>
        <taxon>Eumeta</taxon>
    </lineage>
</organism>
<evidence type="ECO:0000313" key="2">
    <source>
        <dbReference type="EMBL" id="GBP64545.1"/>
    </source>
</evidence>
<gene>
    <name evidence="2" type="ORF">EVAR_89591_1</name>
</gene>
<name>A0A4C1XQR5_EUMVA</name>
<protein>
    <submittedName>
        <fullName evidence="2">Uncharacterized protein</fullName>
    </submittedName>
</protein>
<accession>A0A4C1XQR5</accession>
<evidence type="ECO:0000256" key="1">
    <source>
        <dbReference type="SAM" id="MobiDB-lite"/>
    </source>
</evidence>
<comment type="caution">
    <text evidence="2">The sequence shown here is derived from an EMBL/GenBank/DDBJ whole genome shotgun (WGS) entry which is preliminary data.</text>
</comment>
<dbReference type="EMBL" id="BGZK01000901">
    <property type="protein sequence ID" value="GBP64545.1"/>
    <property type="molecule type" value="Genomic_DNA"/>
</dbReference>
<dbReference type="AlphaFoldDB" id="A0A4C1XQR5"/>
<proteinExistence type="predicted"/>